<keyword evidence="3" id="KW-0614">Plasmid</keyword>
<dbReference type="InterPro" id="IPR001766">
    <property type="entry name" value="Fork_head_dom"/>
</dbReference>
<evidence type="ECO:0000313" key="3">
    <source>
        <dbReference type="EMBL" id="AVX33763.1"/>
    </source>
</evidence>
<dbReference type="InterPro" id="IPR029063">
    <property type="entry name" value="SAM-dependent_MTases_sf"/>
</dbReference>
<dbReference type="Gene3D" id="3.40.50.150">
    <property type="entry name" value="Vaccinia Virus protein VP39"/>
    <property type="match status" value="1"/>
</dbReference>
<dbReference type="Pfam" id="PF00250">
    <property type="entry name" value="Forkhead"/>
    <property type="match status" value="1"/>
</dbReference>
<geneLocation type="plasmid" evidence="3">
    <name>LIBA6289</name>
</geneLocation>
<sequence length="288" mass="34029">MNSIVNYKDRGNFGKNNYRGNTTGKILLDLHKIYKFNEISDYMSGSFTTKDVANHLKISSNCYDLNVGFDLIDNNIKERNEFIFWHPPYWDIIKYSGNVYGNQILKNDLSHIKDYYEFVKKLNFCLTKQFNTLEKGGRIAILMADVKKNKKLYSMLLDINKLGTTEQIIIKQQNNCMSDNKIYSNNNFIRIAHEYILILRKDNPLIIPFSITKTDFFDIRDSLKITWKDLVANVLENLNKKAYLNEIYNKIEGHKKCNSNKNWKEKIRQTLQENKIFYKIDRGLWGLK</sequence>
<dbReference type="SUPFAM" id="SSF53335">
    <property type="entry name" value="S-adenosyl-L-methionine-dependent methyltransferases"/>
    <property type="match status" value="1"/>
</dbReference>
<evidence type="ECO:0000259" key="2">
    <source>
        <dbReference type="Pfam" id="PF00250"/>
    </source>
</evidence>
<reference evidence="3" key="1">
    <citation type="journal article" date="2018" name="Genome Biol. Evol.">
        <title>Two Groups of Cocirculating, Epidemic Clostridiodes difficile Strains Microdiversify through Different Mechanisms.</title>
        <authorList>
            <person name="Murillo T."/>
            <person name="Ramirez-Vargas G."/>
            <person name="Riedel T."/>
            <person name="Overmann J."/>
            <person name="Andersen J.M."/>
            <person name="Guzman-Verri C."/>
            <person name="Chaves-Olarte E."/>
            <person name="Rodriguez C."/>
        </authorList>
    </citation>
    <scope>NUCLEOTIDE SEQUENCE</scope>
    <source>
        <strain evidence="3">LIBA-6289</strain>
        <plasmid evidence="3">LIBA6289</plasmid>
    </source>
</reference>
<name>A0A2R4NCA0_CLODI</name>
<proteinExistence type="predicted"/>
<dbReference type="GO" id="GO:0043565">
    <property type="term" value="F:sequence-specific DNA binding"/>
    <property type="evidence" value="ECO:0007669"/>
    <property type="project" value="InterPro"/>
</dbReference>
<dbReference type="InterPro" id="IPR036390">
    <property type="entry name" value="WH_DNA-bd_sf"/>
</dbReference>
<keyword evidence="3" id="KW-0489">Methyltransferase</keyword>
<evidence type="ECO:0000256" key="1">
    <source>
        <dbReference type="ARBA" id="ARBA00023125"/>
    </source>
</evidence>
<dbReference type="GO" id="GO:0008168">
    <property type="term" value="F:methyltransferase activity"/>
    <property type="evidence" value="ECO:0007669"/>
    <property type="project" value="UniProtKB-KW"/>
</dbReference>
<dbReference type="AlphaFoldDB" id="A0A2R4NCA0"/>
<organism evidence="3">
    <name type="scientific">Clostridioides difficile</name>
    <name type="common">Peptoclostridium difficile</name>
    <dbReference type="NCBI Taxonomy" id="1496"/>
    <lineage>
        <taxon>Bacteria</taxon>
        <taxon>Bacillati</taxon>
        <taxon>Bacillota</taxon>
        <taxon>Clostridia</taxon>
        <taxon>Peptostreptococcales</taxon>
        <taxon>Peptostreptococcaceae</taxon>
        <taxon>Clostridioides</taxon>
    </lineage>
</organism>
<dbReference type="SUPFAM" id="SSF46785">
    <property type="entry name" value="Winged helix' DNA-binding domain"/>
    <property type="match status" value="1"/>
</dbReference>
<dbReference type="GO" id="GO:0003700">
    <property type="term" value="F:DNA-binding transcription factor activity"/>
    <property type="evidence" value="ECO:0007669"/>
    <property type="project" value="InterPro"/>
</dbReference>
<protein>
    <submittedName>
        <fullName evidence="3">DNA modification methylase</fullName>
    </submittedName>
</protein>
<feature type="domain" description="Fork-head" evidence="2">
    <location>
        <begin position="225"/>
        <end position="282"/>
    </location>
</feature>
<keyword evidence="1" id="KW-0238">DNA-binding</keyword>
<accession>A0A2R4NCA0</accession>
<keyword evidence="3" id="KW-0808">Transferase</keyword>
<dbReference type="EMBL" id="MF547664">
    <property type="protein sequence ID" value="AVX33763.1"/>
    <property type="molecule type" value="Genomic_DNA"/>
</dbReference>
<dbReference type="GO" id="GO:0032259">
    <property type="term" value="P:methylation"/>
    <property type="evidence" value="ECO:0007669"/>
    <property type="project" value="UniProtKB-KW"/>
</dbReference>
<dbReference type="RefSeq" id="WP_172692610.1">
    <property type="nucleotide sequence ID" value="NZ_MF547664.1"/>
</dbReference>
<gene>
    <name evidence="3" type="ORF">plasmid_LIBA6289_00078</name>
</gene>